<dbReference type="GO" id="GO:0004672">
    <property type="term" value="F:protein kinase activity"/>
    <property type="evidence" value="ECO:0007669"/>
    <property type="project" value="InterPro"/>
</dbReference>
<dbReference type="GO" id="GO:0016787">
    <property type="term" value="F:hydrolase activity"/>
    <property type="evidence" value="ECO:0007669"/>
    <property type="project" value="UniProtKB-KW"/>
</dbReference>
<dbReference type="Pfam" id="PF13086">
    <property type="entry name" value="AAA_11"/>
    <property type="match status" value="1"/>
</dbReference>
<dbReference type="EMBL" id="FR854088">
    <property type="protein sequence ID" value="CCA88616.1"/>
    <property type="molecule type" value="Genomic_DNA"/>
</dbReference>
<dbReference type="InterPro" id="IPR041679">
    <property type="entry name" value="DNA2/NAM7-like_C"/>
</dbReference>
<reference evidence="7" key="1">
    <citation type="journal article" date="2011" name="PLoS ONE">
        <title>Ralstonia syzygii, the Blood Disease Bacterium and some Asian R. solanacearum strains form a single genomic species despite divergent lifestyles.</title>
        <authorList>
            <person name="Remenant B."/>
            <person name="de Cambiaire J.C."/>
            <person name="Cellier G."/>
            <person name="Jacobs J.M."/>
            <person name="Mangenot S."/>
            <person name="Barbe V."/>
            <person name="Lajus A."/>
            <person name="Vallenet D."/>
            <person name="Medigue C."/>
            <person name="Fegan M."/>
            <person name="Allen C."/>
            <person name="Prior P."/>
        </authorList>
    </citation>
    <scope>NUCLEOTIDE SEQUENCE</scope>
    <source>
        <strain evidence="7">R24</strain>
    </source>
</reference>
<reference evidence="7" key="2">
    <citation type="submission" date="2011-04" db="EMBL/GenBank/DDBJ databases">
        <authorList>
            <person name="Genoscope - CEA"/>
        </authorList>
    </citation>
    <scope>NUCLEOTIDE SEQUENCE</scope>
    <source>
        <strain evidence="7">R24</strain>
    </source>
</reference>
<dbReference type="RefSeq" id="WP_197331733.1">
    <property type="nucleotide sequence ID" value="NZ_CP115944.1"/>
</dbReference>
<gene>
    <name evidence="7" type="ORF">RALSY_30366</name>
</gene>
<evidence type="ECO:0000256" key="4">
    <source>
        <dbReference type="ARBA" id="ARBA00022806"/>
    </source>
</evidence>
<protein>
    <recommendedName>
        <fullName evidence="6">Protein kinase domain-containing protein</fullName>
    </recommendedName>
</protein>
<accession>G3A5L8</accession>
<dbReference type="InterPro" id="IPR027417">
    <property type="entry name" value="P-loop_NTPase"/>
</dbReference>
<dbReference type="CDD" id="cd18808">
    <property type="entry name" value="SF1_C_Upf1"/>
    <property type="match status" value="1"/>
</dbReference>
<evidence type="ECO:0000256" key="5">
    <source>
        <dbReference type="ARBA" id="ARBA00022840"/>
    </source>
</evidence>
<evidence type="ECO:0000313" key="7">
    <source>
        <dbReference type="EMBL" id="CCA88616.1"/>
    </source>
</evidence>
<feature type="domain" description="Protein kinase" evidence="6">
    <location>
        <begin position="20"/>
        <end position="293"/>
    </location>
</feature>
<keyword evidence="2" id="KW-0547">Nucleotide-binding</keyword>
<evidence type="ECO:0000256" key="2">
    <source>
        <dbReference type="ARBA" id="ARBA00022741"/>
    </source>
</evidence>
<dbReference type="PROSITE" id="PS50011">
    <property type="entry name" value="PROTEIN_KINASE_DOM"/>
    <property type="match status" value="1"/>
</dbReference>
<dbReference type="InterPro" id="IPR050534">
    <property type="entry name" value="Coronavir_polyprotein_1ab"/>
</dbReference>
<evidence type="ECO:0000256" key="3">
    <source>
        <dbReference type="ARBA" id="ARBA00022801"/>
    </source>
</evidence>
<sequence length="1228" mass="137483">MTNTLEPGVRLLNDRYRLVRRLNRTAESGRGSETWEARDEDETSFLLKAWPTGAEPNLVLRALWDRELRVLYRASSSAGADACLLVVREAQFDRQIGAFVLVSEGPGYDTLVSALGDRRSSAWLMTSTLKQRDRRALLWKGLRRVAAAIRTLHEQQIMHRAVGPESIYLDLEDGPPSMRLGSYEWSVRLGSPAEQAPAGNWSTPPEVLADKGGYTFDTDWYGFGMVAARCLVAAEGWRDLEPESRRKRVFEELGSSSILTGKERDLVRRLIDRDPRARLTYAEEIMRQMDELIIGLAVPQGGNESRPLNLVIAATNTKLIEALIGVGYVPDPAKPDASYSPRDPAHIGSLREFVRTDLQGGLVYGLSQPDRCVVRGKRSSLLLRPYRADPQDEASWDFAHVSHAVSLSADETNFRPLQLGSTEINVMTPREVGGARAKGVRSWEAFIPRAEEASTLSNALVRFQDFLRCTSQLDLLMRDAEVTAYEVVSQKITEGHRQVVEIRERARPRAVLAFCRVDGGMVEILQREIDMRKPNWRRVILTKDDALQIQIDPAKDYWEIETDFDMANGTVRLSRTVMEGQAPLAKQGFLRTYGHYAAVTLVRRRTEAIDRLQEHSYVLRALAQPGQVYMDTQITELPDVLDPMAVDESKTAAIRDSLRVRPMYALQGPPGTGKTTLVAHLLRQILADDPVAQILVTAQAHAAVDVLRRKVREEVFGNTPEEELPLAVRLGKGEKDERPQDVEGSVANVTADLLRRVSAKLEQSTVQSALQRRWHALAQQLVQLTNGTSAPEQEGRSDQAERDLADFAELVRRSASITYCTTSARDLEDLADSNRSFDWSIVEEAGRSHGFDLALPLQVGHRWLLLGDQAQLPPYRINDYAAGIEQLGQVVEALSDLTSQQLVDRDWVGRWSRQSVQDQADFQEFCKTWLRTFGTLFNQLKDGIFGTERMTLREPVGAATGRLSIQYRMHPTIGTLISKAFYPEFGGIDNGTVGVDGKPLPRILHSIESPVDLRGKAILWIDTPWCQQDPKAGELGPKQKKPRFENPLEADIVVRFLDAIRQTPGEKGDVAVLAPYTAQVRLLNRKLERVAAAGGLRFRQSIQRQPNESADERWAHTVDSFQGNEADIVVVSMVRNNTELPGKGLGFMADDASRFNVLLSRAQKLLVIVGSWDFFARQLEHVPRDNRFHELWAMRTALDEIALATKEGRAARISASEFAKLVGEANVK</sequence>
<dbReference type="SMART" id="SM00220">
    <property type="entry name" value="S_TKc"/>
    <property type="match status" value="1"/>
</dbReference>
<organism evidence="7">
    <name type="scientific">Ralstonia syzygii R24</name>
    <dbReference type="NCBI Taxonomy" id="907261"/>
    <lineage>
        <taxon>Bacteria</taxon>
        <taxon>Pseudomonadati</taxon>
        <taxon>Pseudomonadota</taxon>
        <taxon>Betaproteobacteria</taxon>
        <taxon>Burkholderiales</taxon>
        <taxon>Burkholderiaceae</taxon>
        <taxon>Ralstonia</taxon>
        <taxon>Ralstonia solanacearum species complex</taxon>
    </lineage>
</organism>
<dbReference type="InterPro" id="IPR041677">
    <property type="entry name" value="DNA2/NAM7_AAA_11"/>
</dbReference>
<dbReference type="Gene3D" id="1.10.510.10">
    <property type="entry name" value="Transferase(Phosphotransferase) domain 1"/>
    <property type="match status" value="1"/>
</dbReference>
<dbReference type="Pfam" id="PF00069">
    <property type="entry name" value="Pkinase"/>
    <property type="match status" value="1"/>
</dbReference>
<keyword evidence="3" id="KW-0378">Hydrolase</keyword>
<keyword evidence="4" id="KW-0347">Helicase</keyword>
<dbReference type="PANTHER" id="PTHR43788:SF8">
    <property type="entry name" value="DNA-BINDING PROTEIN SMUBP-2"/>
    <property type="match status" value="1"/>
</dbReference>
<comment type="similarity">
    <text evidence="1">Belongs to the DNA2/NAM7 helicase family.</text>
</comment>
<dbReference type="InterPro" id="IPR047187">
    <property type="entry name" value="SF1_C_Upf1"/>
</dbReference>
<dbReference type="Pfam" id="PF13087">
    <property type="entry name" value="AAA_12"/>
    <property type="match status" value="1"/>
</dbReference>
<dbReference type="Gene3D" id="3.40.50.300">
    <property type="entry name" value="P-loop containing nucleotide triphosphate hydrolases"/>
    <property type="match status" value="2"/>
</dbReference>
<dbReference type="GO" id="GO:0005524">
    <property type="term" value="F:ATP binding"/>
    <property type="evidence" value="ECO:0007669"/>
    <property type="project" value="UniProtKB-KW"/>
</dbReference>
<dbReference type="AlphaFoldDB" id="G3A5L8"/>
<name>G3A5L8_9RALS</name>
<dbReference type="InterPro" id="IPR000719">
    <property type="entry name" value="Prot_kinase_dom"/>
</dbReference>
<dbReference type="InterPro" id="IPR011009">
    <property type="entry name" value="Kinase-like_dom_sf"/>
</dbReference>
<dbReference type="GO" id="GO:0043139">
    <property type="term" value="F:5'-3' DNA helicase activity"/>
    <property type="evidence" value="ECO:0007669"/>
    <property type="project" value="TreeGrafter"/>
</dbReference>
<keyword evidence="5" id="KW-0067">ATP-binding</keyword>
<dbReference type="PANTHER" id="PTHR43788">
    <property type="entry name" value="DNA2/NAM7 HELICASE FAMILY MEMBER"/>
    <property type="match status" value="1"/>
</dbReference>
<evidence type="ECO:0000256" key="1">
    <source>
        <dbReference type="ARBA" id="ARBA00007913"/>
    </source>
</evidence>
<dbReference type="SUPFAM" id="SSF52540">
    <property type="entry name" value="P-loop containing nucleoside triphosphate hydrolases"/>
    <property type="match status" value="1"/>
</dbReference>
<evidence type="ECO:0000259" key="6">
    <source>
        <dbReference type="PROSITE" id="PS50011"/>
    </source>
</evidence>
<proteinExistence type="inferred from homology"/>
<dbReference type="SUPFAM" id="SSF56112">
    <property type="entry name" value="Protein kinase-like (PK-like)"/>
    <property type="match status" value="1"/>
</dbReference>